<comment type="caution">
    <text evidence="3">The sequence shown here is derived from an EMBL/GenBank/DDBJ whole genome shotgun (WGS) entry which is preliminary data.</text>
</comment>
<feature type="compositionally biased region" description="Basic and acidic residues" evidence="1">
    <location>
        <begin position="217"/>
        <end position="229"/>
    </location>
</feature>
<evidence type="ECO:0000256" key="1">
    <source>
        <dbReference type="SAM" id="MobiDB-lite"/>
    </source>
</evidence>
<dbReference type="Proteomes" id="UP001054252">
    <property type="component" value="Unassembled WGS sequence"/>
</dbReference>
<feature type="region of interest" description="Disordered" evidence="1">
    <location>
        <begin position="174"/>
        <end position="229"/>
    </location>
</feature>
<feature type="compositionally biased region" description="Polar residues" evidence="1">
    <location>
        <begin position="202"/>
        <end position="216"/>
    </location>
</feature>
<accession>A0AAV5IP26</accession>
<feature type="transmembrane region" description="Helical" evidence="2">
    <location>
        <begin position="20"/>
        <end position="42"/>
    </location>
</feature>
<reference evidence="3 4" key="1">
    <citation type="journal article" date="2021" name="Commun. Biol.">
        <title>The genome of Shorea leprosula (Dipterocarpaceae) highlights the ecological relevance of drought in aseasonal tropical rainforests.</title>
        <authorList>
            <person name="Ng K.K.S."/>
            <person name="Kobayashi M.J."/>
            <person name="Fawcett J.A."/>
            <person name="Hatakeyama M."/>
            <person name="Paape T."/>
            <person name="Ng C.H."/>
            <person name="Ang C.C."/>
            <person name="Tnah L.H."/>
            <person name="Lee C.T."/>
            <person name="Nishiyama T."/>
            <person name="Sese J."/>
            <person name="O'Brien M.J."/>
            <person name="Copetti D."/>
            <person name="Mohd Noor M.I."/>
            <person name="Ong R.C."/>
            <person name="Putra M."/>
            <person name="Sireger I.Z."/>
            <person name="Indrioko S."/>
            <person name="Kosugi Y."/>
            <person name="Izuno A."/>
            <person name="Isagi Y."/>
            <person name="Lee S.L."/>
            <person name="Shimizu K.K."/>
        </authorList>
    </citation>
    <scope>NUCLEOTIDE SEQUENCE [LARGE SCALE GENOMIC DNA]</scope>
    <source>
        <strain evidence="3">214</strain>
    </source>
</reference>
<keyword evidence="4" id="KW-1185">Reference proteome</keyword>
<protein>
    <submittedName>
        <fullName evidence="3">Uncharacterized protein</fullName>
    </submittedName>
</protein>
<dbReference type="AlphaFoldDB" id="A0AAV5IP26"/>
<keyword evidence="2" id="KW-1133">Transmembrane helix</keyword>
<evidence type="ECO:0000313" key="3">
    <source>
        <dbReference type="EMBL" id="GKV03637.1"/>
    </source>
</evidence>
<gene>
    <name evidence="3" type="ORF">SLEP1_g15911</name>
</gene>
<dbReference type="EMBL" id="BPVZ01000020">
    <property type="protein sequence ID" value="GKV03637.1"/>
    <property type="molecule type" value="Genomic_DNA"/>
</dbReference>
<sequence>MGRNMPSMSSGEDPLIHPASSFPLLVVGMAATMAIITGLCGFRRKFRRRKSSPDPSFPGVESTEKAYLKIPTAEATTALPTPEDEAKATIPLPPPPAMKDLRATFSFNYTPKSECTRTMSVKVPRSMSFVGSQEEKLHKGWRKVKKAAKLKTDYDSVWTKTIVLGEKCRIRDDEDDVVYNGKGTNASRPSTSYPSPSALPLSRQTSSIDPNAIPSQDKQKGKTIKDEDC</sequence>
<dbReference type="PANTHER" id="PTHR36801:SF3">
    <property type="entry name" value="OS06G0150300 PROTEIN"/>
    <property type="match status" value="1"/>
</dbReference>
<feature type="compositionally biased region" description="Polar residues" evidence="1">
    <location>
        <begin position="182"/>
        <end position="195"/>
    </location>
</feature>
<evidence type="ECO:0000256" key="2">
    <source>
        <dbReference type="SAM" id="Phobius"/>
    </source>
</evidence>
<evidence type="ECO:0000313" key="4">
    <source>
        <dbReference type="Proteomes" id="UP001054252"/>
    </source>
</evidence>
<name>A0AAV5IP26_9ROSI</name>
<dbReference type="PANTHER" id="PTHR36801">
    <property type="entry name" value="OS06G0150200 PROTEIN"/>
    <property type="match status" value="1"/>
</dbReference>
<keyword evidence="2" id="KW-0812">Transmembrane</keyword>
<keyword evidence="2" id="KW-0472">Membrane</keyword>
<proteinExistence type="predicted"/>
<organism evidence="3 4">
    <name type="scientific">Rubroshorea leprosula</name>
    <dbReference type="NCBI Taxonomy" id="152421"/>
    <lineage>
        <taxon>Eukaryota</taxon>
        <taxon>Viridiplantae</taxon>
        <taxon>Streptophyta</taxon>
        <taxon>Embryophyta</taxon>
        <taxon>Tracheophyta</taxon>
        <taxon>Spermatophyta</taxon>
        <taxon>Magnoliopsida</taxon>
        <taxon>eudicotyledons</taxon>
        <taxon>Gunneridae</taxon>
        <taxon>Pentapetalae</taxon>
        <taxon>rosids</taxon>
        <taxon>malvids</taxon>
        <taxon>Malvales</taxon>
        <taxon>Dipterocarpaceae</taxon>
        <taxon>Rubroshorea</taxon>
    </lineage>
</organism>